<evidence type="ECO:0000259" key="4">
    <source>
        <dbReference type="PROSITE" id="PS50072"/>
    </source>
</evidence>
<accession>A0A7S1C639</accession>
<evidence type="ECO:0000256" key="3">
    <source>
        <dbReference type="RuleBase" id="RU363019"/>
    </source>
</evidence>
<dbReference type="PIRSF" id="PIRSF001467">
    <property type="entry name" value="Peptidylpro_ismrse"/>
    <property type="match status" value="1"/>
</dbReference>
<dbReference type="PANTHER" id="PTHR45625">
    <property type="entry name" value="PEPTIDYL-PROLYL CIS-TRANS ISOMERASE-RELATED"/>
    <property type="match status" value="1"/>
</dbReference>
<dbReference type="EC" id="5.2.1.8" evidence="3"/>
<comment type="similarity">
    <text evidence="3">Belongs to the cyclophilin-type PPIase family.</text>
</comment>
<evidence type="ECO:0000256" key="2">
    <source>
        <dbReference type="ARBA" id="ARBA00023235"/>
    </source>
</evidence>
<dbReference type="FunFam" id="2.40.100.10:FF:000008">
    <property type="entry name" value="Peptidyl-prolyl cis-trans isomerase"/>
    <property type="match status" value="1"/>
</dbReference>
<keyword evidence="2 3" id="KW-0413">Isomerase</keyword>
<dbReference type="SUPFAM" id="SSF50891">
    <property type="entry name" value="Cyclophilin-like"/>
    <property type="match status" value="1"/>
</dbReference>
<organism evidence="5">
    <name type="scientific">Bicosoecida sp. CB-2014</name>
    <dbReference type="NCBI Taxonomy" id="1486930"/>
    <lineage>
        <taxon>Eukaryota</taxon>
        <taxon>Sar</taxon>
        <taxon>Stramenopiles</taxon>
        <taxon>Bigyra</taxon>
        <taxon>Opalozoa</taxon>
        <taxon>Bicosoecida</taxon>
    </lineage>
</organism>
<dbReference type="InterPro" id="IPR024936">
    <property type="entry name" value="Cyclophilin-type_PPIase"/>
</dbReference>
<dbReference type="PANTHER" id="PTHR45625:SF4">
    <property type="entry name" value="PEPTIDYLPROLYL ISOMERASE DOMAIN AND WD REPEAT-CONTAINING PROTEIN 1"/>
    <property type="match status" value="1"/>
</dbReference>
<feature type="domain" description="PPIase cyclophilin-type" evidence="4">
    <location>
        <begin position="28"/>
        <end position="174"/>
    </location>
</feature>
<dbReference type="GO" id="GO:0003755">
    <property type="term" value="F:peptidyl-prolyl cis-trans isomerase activity"/>
    <property type="evidence" value="ECO:0007669"/>
    <property type="project" value="UniProtKB-UniRule"/>
</dbReference>
<comment type="function">
    <text evidence="3">PPIases accelerate the folding of proteins. It catalyzes the cis-trans isomerization of proline imidic peptide bonds in oligopeptides.</text>
</comment>
<sequence>MAAATGGAEGAGGGAEAVDATPTVTLTTSAGDVELELYYRHAPKACKNFSQLAKSGYYNGTIFHRVIKGFMVQGGDPSGTGKGGDSIYGRPFEDEVTPELRHTGAGVLSMANAGPNTNRSQFFITLAPTLWLDGKHTIFGRVRSGMRVVQRLGAVATGAGDRPLEPIRILSATVGGMPL</sequence>
<reference evidence="5" key="1">
    <citation type="submission" date="2021-01" db="EMBL/GenBank/DDBJ databases">
        <authorList>
            <person name="Corre E."/>
            <person name="Pelletier E."/>
            <person name="Niang G."/>
            <person name="Scheremetjew M."/>
            <person name="Finn R."/>
            <person name="Kale V."/>
            <person name="Holt S."/>
            <person name="Cochrane G."/>
            <person name="Meng A."/>
            <person name="Brown T."/>
            <person name="Cohen L."/>
        </authorList>
    </citation>
    <scope>NUCLEOTIDE SEQUENCE</scope>
    <source>
        <strain evidence="5">Ms1</strain>
    </source>
</reference>
<dbReference type="InterPro" id="IPR029000">
    <property type="entry name" value="Cyclophilin-like_dom_sf"/>
</dbReference>
<dbReference type="Gene3D" id="2.40.100.10">
    <property type="entry name" value="Cyclophilin-like"/>
    <property type="match status" value="1"/>
</dbReference>
<dbReference type="InterPro" id="IPR002130">
    <property type="entry name" value="Cyclophilin-type_PPIase_dom"/>
</dbReference>
<dbReference type="AlphaFoldDB" id="A0A7S1C639"/>
<dbReference type="PROSITE" id="PS00170">
    <property type="entry name" value="CSA_PPIASE_1"/>
    <property type="match status" value="1"/>
</dbReference>
<name>A0A7S1C639_9STRA</name>
<evidence type="ECO:0000313" key="5">
    <source>
        <dbReference type="EMBL" id="CAD8910513.1"/>
    </source>
</evidence>
<dbReference type="Pfam" id="PF00160">
    <property type="entry name" value="Pro_isomerase"/>
    <property type="match status" value="1"/>
</dbReference>
<dbReference type="InterPro" id="IPR020892">
    <property type="entry name" value="Cyclophilin-type_PPIase_CS"/>
</dbReference>
<dbReference type="PRINTS" id="PR00153">
    <property type="entry name" value="CSAPPISMRASE"/>
</dbReference>
<keyword evidence="1 3" id="KW-0697">Rotamase</keyword>
<protein>
    <recommendedName>
        <fullName evidence="3">Peptidyl-prolyl cis-trans isomerase</fullName>
        <shortName evidence="3">PPIase</shortName>
        <ecNumber evidence="3">5.2.1.8</ecNumber>
    </recommendedName>
</protein>
<comment type="catalytic activity">
    <reaction evidence="3">
        <text>[protein]-peptidylproline (omega=180) = [protein]-peptidylproline (omega=0)</text>
        <dbReference type="Rhea" id="RHEA:16237"/>
        <dbReference type="Rhea" id="RHEA-COMP:10747"/>
        <dbReference type="Rhea" id="RHEA-COMP:10748"/>
        <dbReference type="ChEBI" id="CHEBI:83833"/>
        <dbReference type="ChEBI" id="CHEBI:83834"/>
        <dbReference type="EC" id="5.2.1.8"/>
    </reaction>
</comment>
<dbReference type="GO" id="GO:0006457">
    <property type="term" value="P:protein folding"/>
    <property type="evidence" value="ECO:0007669"/>
    <property type="project" value="InterPro"/>
</dbReference>
<dbReference type="EMBL" id="HBFS01005514">
    <property type="protein sequence ID" value="CAD8910513.1"/>
    <property type="molecule type" value="Transcribed_RNA"/>
</dbReference>
<dbReference type="GO" id="GO:0071013">
    <property type="term" value="C:catalytic step 2 spliceosome"/>
    <property type="evidence" value="ECO:0007669"/>
    <property type="project" value="TreeGrafter"/>
</dbReference>
<dbReference type="PROSITE" id="PS50072">
    <property type="entry name" value="CSA_PPIASE_2"/>
    <property type="match status" value="1"/>
</dbReference>
<proteinExistence type="inferred from homology"/>
<gene>
    <name evidence="5" type="ORF">BSP0115_LOCUS3718</name>
</gene>
<dbReference type="InterPro" id="IPR044666">
    <property type="entry name" value="Cyclophilin_A-like"/>
</dbReference>
<evidence type="ECO:0000256" key="1">
    <source>
        <dbReference type="ARBA" id="ARBA00023110"/>
    </source>
</evidence>